<feature type="transmembrane region" description="Helical" evidence="2">
    <location>
        <begin position="43"/>
        <end position="63"/>
    </location>
</feature>
<evidence type="ECO:0000313" key="4">
    <source>
        <dbReference type="Proteomes" id="UP000791080"/>
    </source>
</evidence>
<dbReference type="EMBL" id="AUBJ02000001">
    <property type="protein sequence ID" value="MCP2334024.1"/>
    <property type="molecule type" value="Genomic_DNA"/>
</dbReference>
<proteinExistence type="predicted"/>
<name>A0ABT1JP35_ACTCY</name>
<feature type="region of interest" description="Disordered" evidence="1">
    <location>
        <begin position="331"/>
        <end position="360"/>
    </location>
</feature>
<keyword evidence="2" id="KW-0472">Membrane</keyword>
<keyword evidence="2" id="KW-1133">Transmembrane helix</keyword>
<gene>
    <name evidence="3" type="ORF">G443_004294</name>
</gene>
<evidence type="ECO:0000313" key="3">
    <source>
        <dbReference type="EMBL" id="MCP2334024.1"/>
    </source>
</evidence>
<comment type="caution">
    <text evidence="3">The sequence shown here is derived from an EMBL/GenBank/DDBJ whole genome shotgun (WGS) entry which is preliminary data.</text>
</comment>
<dbReference type="Proteomes" id="UP000791080">
    <property type="component" value="Unassembled WGS sequence"/>
</dbReference>
<organism evidence="3 4">
    <name type="scientific">Actinoalloteichus caeruleus DSM 43889</name>
    <dbReference type="NCBI Taxonomy" id="1120930"/>
    <lineage>
        <taxon>Bacteria</taxon>
        <taxon>Bacillati</taxon>
        <taxon>Actinomycetota</taxon>
        <taxon>Actinomycetes</taxon>
        <taxon>Pseudonocardiales</taxon>
        <taxon>Pseudonocardiaceae</taxon>
        <taxon>Actinoalloteichus</taxon>
        <taxon>Actinoalloteichus cyanogriseus</taxon>
    </lineage>
</organism>
<keyword evidence="4" id="KW-1185">Reference proteome</keyword>
<evidence type="ECO:0000256" key="1">
    <source>
        <dbReference type="SAM" id="MobiDB-lite"/>
    </source>
</evidence>
<reference evidence="3 4" key="1">
    <citation type="submission" date="2022-06" db="EMBL/GenBank/DDBJ databases">
        <title>Genomic Encyclopedia of Type Strains, Phase I: the one thousand microbial genomes (KMG-I) project.</title>
        <authorList>
            <person name="Kyrpides N."/>
        </authorList>
    </citation>
    <scope>NUCLEOTIDE SEQUENCE [LARGE SCALE GENOMIC DNA]</scope>
    <source>
        <strain evidence="3 4">DSM 43889</strain>
    </source>
</reference>
<keyword evidence="2" id="KW-0812">Transmembrane</keyword>
<sequence length="510" mass="55454">MIDEDSLREAMRETTDGLRPPTRLAEEVIGGARARRRRRRRTGVTAVALAAALVVTGGALTTMNLTTTEVLGGEGAPAVARSWFDVPTRGDLADDRDFVGRASTTWRDELPLFLGIRAGLDEGGRGDPHLVAATTTPSGPAAIFVQRHAPPGDDESYDMLGLVAQSPEDGELHLLSVGRDEGKGQLYLFGEDDRTLIGLPGPEPLHLSTGPDIDGSTGEVTRQWEELVAEDGLILRQLPADSHAHDVVAATEVPDTLIPEELERRPPLAVLTSESRAAALDPGAAQHFLRPRSLDSNWNESLTFFYLPVASRPALTYQERLAEEEALDSPDNWRCETGENGGESCERITAAPSHPDSERELDLMDRTQRALWDSGRADLINHHSGGVFGSFLVIVRMTDGRIATIGEQWNRVQHGEAHAVVFTDDNLTEVDDFAYGGPTRPDDPVQLSVRLPDDEGWVVLSYQAALRYRTTPDGPWQAVESDRGAALLPAEAVQVEVSREGGTDVVELVR</sequence>
<protein>
    <submittedName>
        <fullName evidence="3">Uncharacterized protein</fullName>
    </submittedName>
</protein>
<dbReference type="RefSeq" id="WP_026418623.1">
    <property type="nucleotide sequence ID" value="NZ_AUBJ02000001.1"/>
</dbReference>
<evidence type="ECO:0000256" key="2">
    <source>
        <dbReference type="SAM" id="Phobius"/>
    </source>
</evidence>
<accession>A0ABT1JP35</accession>